<dbReference type="Gene3D" id="3.30.300.20">
    <property type="match status" value="1"/>
</dbReference>
<dbReference type="RefSeq" id="WP_180545481.1">
    <property type="nucleotide sequence ID" value="NZ_JACCJZ010000017.1"/>
</dbReference>
<proteinExistence type="predicted"/>
<evidence type="ECO:0000256" key="1">
    <source>
        <dbReference type="SAM" id="MobiDB-lite"/>
    </source>
</evidence>
<dbReference type="Proteomes" id="UP000589896">
    <property type="component" value="Unassembled WGS sequence"/>
</dbReference>
<dbReference type="PANTHER" id="PTHR39624">
    <property type="entry name" value="PROTEIN INVOLVED IN RIMO-MEDIATED BETA-METHYLTHIOLATION OF RIBOSOMAL PROTEIN S12 YCAO"/>
    <property type="match status" value="1"/>
</dbReference>
<dbReference type="InterPro" id="IPR036102">
    <property type="entry name" value="OsmC/Ohrsf"/>
</dbReference>
<dbReference type="Pfam" id="PF02566">
    <property type="entry name" value="OsmC"/>
    <property type="match status" value="1"/>
</dbReference>
<dbReference type="AlphaFoldDB" id="A0A7Z0QUI3"/>
<protein>
    <submittedName>
        <fullName evidence="2">OsmC family protein</fullName>
    </submittedName>
</protein>
<evidence type="ECO:0000313" key="2">
    <source>
        <dbReference type="EMBL" id="NYZ63280.1"/>
    </source>
</evidence>
<reference evidence="2 3" key="1">
    <citation type="submission" date="2020-07" db="EMBL/GenBank/DDBJ databases">
        <title>isolation of Luteimonas sp. SJ-16.</title>
        <authorList>
            <person name="Huang X.-X."/>
            <person name="Xu L."/>
            <person name="Sun J.-Q."/>
        </authorList>
    </citation>
    <scope>NUCLEOTIDE SEQUENCE [LARGE SCALE GENOMIC DNA]</scope>
    <source>
        <strain evidence="2 3">SJ-16</strain>
    </source>
</reference>
<accession>A0A7Z0QUI3</accession>
<dbReference type="EMBL" id="JACCJZ010000017">
    <property type="protein sequence ID" value="NYZ63280.1"/>
    <property type="molecule type" value="Genomic_DNA"/>
</dbReference>
<comment type="caution">
    <text evidence="2">The sequence shown here is derived from an EMBL/GenBank/DDBJ whole genome shotgun (WGS) entry which is preliminary data.</text>
</comment>
<gene>
    <name evidence="2" type="ORF">H0E82_10955</name>
</gene>
<dbReference type="PANTHER" id="PTHR39624:SF2">
    <property type="entry name" value="OSMC-LIKE PROTEIN"/>
    <property type="match status" value="1"/>
</dbReference>
<dbReference type="InterPro" id="IPR003718">
    <property type="entry name" value="OsmC/Ohr_fam"/>
</dbReference>
<keyword evidence="3" id="KW-1185">Reference proteome</keyword>
<dbReference type="InterPro" id="IPR015946">
    <property type="entry name" value="KH_dom-like_a/b"/>
</dbReference>
<dbReference type="SUPFAM" id="SSF82784">
    <property type="entry name" value="OsmC-like"/>
    <property type="match status" value="1"/>
</dbReference>
<sequence length="139" mass="14767">MTTTTARARLTARTSGADYRVDLDDGGGHTWQADEPASLGGGDTAPTPDHLLLSALGACTAITLRMYAVRKQWPLESVEVELALDPDGKPATGTDIARTIHLRGPLDADQRERLLQIANACPIHRLLTGEVRVASTLAG</sequence>
<feature type="region of interest" description="Disordered" evidence="1">
    <location>
        <begin position="26"/>
        <end position="45"/>
    </location>
</feature>
<organism evidence="2 3">
    <name type="scientific">Luteimonas deserti</name>
    <dbReference type="NCBI Taxonomy" id="2752306"/>
    <lineage>
        <taxon>Bacteria</taxon>
        <taxon>Pseudomonadati</taxon>
        <taxon>Pseudomonadota</taxon>
        <taxon>Gammaproteobacteria</taxon>
        <taxon>Lysobacterales</taxon>
        <taxon>Lysobacteraceae</taxon>
        <taxon>Luteimonas</taxon>
    </lineage>
</organism>
<name>A0A7Z0QUI3_9GAMM</name>
<evidence type="ECO:0000313" key="3">
    <source>
        <dbReference type="Proteomes" id="UP000589896"/>
    </source>
</evidence>